<reference evidence="1 2" key="1">
    <citation type="journal article" date="2016" name="Nat. Commun.">
        <title>Thousands of microbial genomes shed light on interconnected biogeochemical processes in an aquifer system.</title>
        <authorList>
            <person name="Anantharaman K."/>
            <person name="Brown C.T."/>
            <person name="Hug L.A."/>
            <person name="Sharon I."/>
            <person name="Castelle C.J."/>
            <person name="Probst A.J."/>
            <person name="Thomas B.C."/>
            <person name="Singh A."/>
            <person name="Wilkins M.J."/>
            <person name="Karaoz U."/>
            <person name="Brodie E.L."/>
            <person name="Williams K.H."/>
            <person name="Hubbard S.S."/>
            <person name="Banfield J.F."/>
        </authorList>
    </citation>
    <scope>NUCLEOTIDE SEQUENCE [LARGE SCALE GENOMIC DNA]</scope>
</reference>
<name>A0A1F6TY46_9PROT</name>
<dbReference type="AlphaFoldDB" id="A0A1F6TY46"/>
<gene>
    <name evidence="1" type="ORF">A3A87_01525</name>
</gene>
<evidence type="ECO:0000313" key="2">
    <source>
        <dbReference type="Proteomes" id="UP000179037"/>
    </source>
</evidence>
<accession>A0A1F6TY46</accession>
<comment type="caution">
    <text evidence="1">The sequence shown here is derived from an EMBL/GenBank/DDBJ whole genome shotgun (WGS) entry which is preliminary data.</text>
</comment>
<evidence type="ECO:0000313" key="1">
    <source>
        <dbReference type="EMBL" id="OGI50030.1"/>
    </source>
</evidence>
<organism evidence="1 2">
    <name type="scientific">Candidatus Muproteobacteria bacterium RIFCSPLOWO2_01_FULL_60_18</name>
    <dbReference type="NCBI Taxonomy" id="1817768"/>
    <lineage>
        <taxon>Bacteria</taxon>
        <taxon>Pseudomonadati</taxon>
        <taxon>Pseudomonadota</taxon>
        <taxon>Candidatus Muproteobacteria</taxon>
    </lineage>
</organism>
<dbReference type="EMBL" id="MFTC01000080">
    <property type="protein sequence ID" value="OGI50030.1"/>
    <property type="molecule type" value="Genomic_DNA"/>
</dbReference>
<protein>
    <submittedName>
        <fullName evidence="1">Uncharacterized protein</fullName>
    </submittedName>
</protein>
<sequence length="121" mass="13477">MEFPASAEPEITILKFILPFAVFLMGTTGEFSSAKKIAENQKEIPIYMIICRKDAKGEAGFSRMFGEHSRRRTGATGFVAHWAAIKKSLRSLCCTGSTNVVSARMRGSDRLSGKRYYLKAF</sequence>
<dbReference type="Proteomes" id="UP000179037">
    <property type="component" value="Unassembled WGS sequence"/>
</dbReference>
<proteinExistence type="predicted"/>